<evidence type="ECO:0000256" key="4">
    <source>
        <dbReference type="ARBA" id="ARBA00023136"/>
    </source>
</evidence>
<feature type="domain" description="Major facilitator superfamily (MFS) profile" evidence="6">
    <location>
        <begin position="24"/>
        <end position="483"/>
    </location>
</feature>
<evidence type="ECO:0000256" key="5">
    <source>
        <dbReference type="SAM" id="Phobius"/>
    </source>
</evidence>
<feature type="non-terminal residue" evidence="7">
    <location>
        <position position="521"/>
    </location>
</feature>
<dbReference type="EMBL" id="OW152833">
    <property type="protein sequence ID" value="CAH2054601.1"/>
    <property type="molecule type" value="Genomic_DNA"/>
</dbReference>
<dbReference type="InterPro" id="IPR005829">
    <property type="entry name" value="Sugar_transporter_CS"/>
</dbReference>
<feature type="transmembrane region" description="Helical" evidence="5">
    <location>
        <begin position="153"/>
        <end position="174"/>
    </location>
</feature>
<name>A0ABN8ID99_9NEOP</name>
<gene>
    <name evidence="7" type="ORF">IPOD504_LOCUS8699</name>
</gene>
<dbReference type="InterPro" id="IPR050549">
    <property type="entry name" value="MFS_Trehalose_Transporter"/>
</dbReference>
<dbReference type="Gene3D" id="1.20.1250.20">
    <property type="entry name" value="MFS general substrate transporter like domains"/>
    <property type="match status" value="1"/>
</dbReference>
<dbReference type="PROSITE" id="PS50850">
    <property type="entry name" value="MFS"/>
    <property type="match status" value="1"/>
</dbReference>
<evidence type="ECO:0000313" key="8">
    <source>
        <dbReference type="Proteomes" id="UP000837857"/>
    </source>
</evidence>
<organism evidence="7 8">
    <name type="scientific">Iphiclides podalirius</name>
    <name type="common">scarce swallowtail</name>
    <dbReference type="NCBI Taxonomy" id="110791"/>
    <lineage>
        <taxon>Eukaryota</taxon>
        <taxon>Metazoa</taxon>
        <taxon>Ecdysozoa</taxon>
        <taxon>Arthropoda</taxon>
        <taxon>Hexapoda</taxon>
        <taxon>Insecta</taxon>
        <taxon>Pterygota</taxon>
        <taxon>Neoptera</taxon>
        <taxon>Endopterygota</taxon>
        <taxon>Lepidoptera</taxon>
        <taxon>Glossata</taxon>
        <taxon>Ditrysia</taxon>
        <taxon>Papilionoidea</taxon>
        <taxon>Papilionidae</taxon>
        <taxon>Papilioninae</taxon>
        <taxon>Iphiclides</taxon>
    </lineage>
</organism>
<evidence type="ECO:0000256" key="2">
    <source>
        <dbReference type="ARBA" id="ARBA00022692"/>
    </source>
</evidence>
<evidence type="ECO:0000313" key="7">
    <source>
        <dbReference type="EMBL" id="CAH2054601.1"/>
    </source>
</evidence>
<protein>
    <recommendedName>
        <fullName evidence="6">Major facilitator superfamily (MFS) profile domain-containing protein</fullName>
    </recommendedName>
</protein>
<feature type="transmembrane region" description="Helical" evidence="5">
    <location>
        <begin position="327"/>
        <end position="347"/>
    </location>
</feature>
<feature type="transmembrane region" description="Helical" evidence="5">
    <location>
        <begin position="180"/>
        <end position="198"/>
    </location>
</feature>
<feature type="transmembrane region" description="Helical" evidence="5">
    <location>
        <begin position="120"/>
        <end position="141"/>
    </location>
</feature>
<dbReference type="Pfam" id="PF00083">
    <property type="entry name" value="Sugar_tr"/>
    <property type="match status" value="1"/>
</dbReference>
<keyword evidence="3 5" id="KW-1133">Transmembrane helix</keyword>
<feature type="transmembrane region" description="Helical" evidence="5">
    <location>
        <begin position="393"/>
        <end position="417"/>
    </location>
</feature>
<feature type="transmembrane region" description="Helical" evidence="5">
    <location>
        <begin position="95"/>
        <end position="114"/>
    </location>
</feature>
<keyword evidence="8" id="KW-1185">Reference proteome</keyword>
<dbReference type="Proteomes" id="UP000837857">
    <property type="component" value="Chromosome 21"/>
</dbReference>
<evidence type="ECO:0000259" key="6">
    <source>
        <dbReference type="PROSITE" id="PS50850"/>
    </source>
</evidence>
<reference evidence="7" key="1">
    <citation type="submission" date="2022-03" db="EMBL/GenBank/DDBJ databases">
        <authorList>
            <person name="Martin H S."/>
        </authorList>
    </citation>
    <scope>NUCLEOTIDE SEQUENCE</scope>
</reference>
<sequence length="521" mass="57744">MVHKVQMGQLTAPASRLKSVASQIIASLSPNFLLLDLGMAISFPTIALPVLLNAPEGLSLNDIQASWFGSLSSLTQPFGAFLSGPLVDYFGRRKANFIVNLPHIIAWILMYFAWNLPSLFLANALLGLGTGIMEAPINAYVGEISEPSIRGSLSTFTQLFLSFGTFGMYLLGAIVDWRHAALISLVVPISSMALVLLVPETPVWLLSRGREKDALNSLCKLRGWTTPEHVKEEFDQLIDYSKKLQNCVICYKMHKLETQDCEHYKMNPIKRSFYKFRYVMLAKETLRPLTFVMVYFMFYVMSGLTPIKPNMVNICGAFGMAQDGKEVVLNVGVITICASILVILLISKVGKRKMAMASLLGTAISCTALSIYAKKNLADTVFSYDASTFPKETSYVPLILFYLMAICTGFNLPWVLVGEVFPFRSRASAQGIAAASNYVFTFIGAKTLIDLELSGQLWGTFAVYAAIGYVGTIFLYFFLPETEGMSLENIEVFFNGDKIQTFANDPVINTIKKLKRKNVTQ</sequence>
<feature type="transmembrane region" description="Helical" evidence="5">
    <location>
        <begin position="354"/>
        <end position="373"/>
    </location>
</feature>
<accession>A0ABN8ID99</accession>
<proteinExistence type="predicted"/>
<dbReference type="PROSITE" id="PS00217">
    <property type="entry name" value="SUGAR_TRANSPORT_2"/>
    <property type="match status" value="1"/>
</dbReference>
<dbReference type="PANTHER" id="PTHR48021">
    <property type="match status" value="1"/>
</dbReference>
<dbReference type="InterPro" id="IPR020846">
    <property type="entry name" value="MFS_dom"/>
</dbReference>
<keyword evidence="4 5" id="KW-0472">Membrane</keyword>
<evidence type="ECO:0000256" key="1">
    <source>
        <dbReference type="ARBA" id="ARBA00004141"/>
    </source>
</evidence>
<feature type="transmembrane region" description="Helical" evidence="5">
    <location>
        <begin position="285"/>
        <end position="307"/>
    </location>
</feature>
<dbReference type="PANTHER" id="PTHR48021:SF39">
    <property type="entry name" value="MAJOR FACILITATOR SUPERFAMILY (MFS) PROFILE DOMAIN-CONTAINING PROTEIN"/>
    <property type="match status" value="1"/>
</dbReference>
<feature type="transmembrane region" description="Helical" evidence="5">
    <location>
        <begin position="429"/>
        <end position="449"/>
    </location>
</feature>
<evidence type="ECO:0000256" key="3">
    <source>
        <dbReference type="ARBA" id="ARBA00022989"/>
    </source>
</evidence>
<dbReference type="InterPro" id="IPR005828">
    <property type="entry name" value="MFS_sugar_transport-like"/>
</dbReference>
<keyword evidence="2 5" id="KW-0812">Transmembrane</keyword>
<dbReference type="SUPFAM" id="SSF103473">
    <property type="entry name" value="MFS general substrate transporter"/>
    <property type="match status" value="1"/>
</dbReference>
<dbReference type="InterPro" id="IPR036259">
    <property type="entry name" value="MFS_trans_sf"/>
</dbReference>
<feature type="transmembrane region" description="Helical" evidence="5">
    <location>
        <begin position="461"/>
        <end position="479"/>
    </location>
</feature>
<comment type="subcellular location">
    <subcellularLocation>
        <location evidence="1">Membrane</location>
        <topology evidence="1">Multi-pass membrane protein</topology>
    </subcellularLocation>
</comment>